<sequence>MRPARATDAGFTLIEALVAMTVLGFGAVTLLTAAERHAAETRGLADRIVARWVAENALVTTQLGVEMRAEWRTALGQDIDIKTERRALDGSGLVEVHMVAGPPGDPLVTLIGYMPDGAAP</sequence>
<dbReference type="OrthoDB" id="7778772at2"/>
<dbReference type="NCBIfam" id="TIGR02532">
    <property type="entry name" value="IV_pilin_GFxxxE"/>
    <property type="match status" value="1"/>
</dbReference>
<reference evidence="2 3" key="1">
    <citation type="submission" date="2017-03" db="EMBL/GenBank/DDBJ databases">
        <authorList>
            <person name="Afonso C.L."/>
            <person name="Miller P.J."/>
            <person name="Scott M.A."/>
            <person name="Spackman E."/>
            <person name="Goraichik I."/>
            <person name="Dimitrov K.M."/>
            <person name="Suarez D.L."/>
            <person name="Swayne D.E."/>
        </authorList>
    </citation>
    <scope>NUCLEOTIDE SEQUENCE [LARGE SCALE GENOMIC DNA]</scope>
    <source>
        <strain evidence="2 3">CECT 8625</strain>
    </source>
</reference>
<dbReference type="SUPFAM" id="SSF54523">
    <property type="entry name" value="Pili subunits"/>
    <property type="match status" value="1"/>
</dbReference>
<dbReference type="Pfam" id="PF07963">
    <property type="entry name" value="N_methyl"/>
    <property type="match status" value="1"/>
</dbReference>
<evidence type="ECO:0000256" key="1">
    <source>
        <dbReference type="SAM" id="Phobius"/>
    </source>
</evidence>
<keyword evidence="1" id="KW-1133">Transmembrane helix</keyword>
<gene>
    <name evidence="2" type="ORF">ROJ8625_00379</name>
</gene>
<accession>A0A1X6Y766</accession>
<keyword evidence="1" id="KW-0812">Transmembrane</keyword>
<dbReference type="EMBL" id="FWFK01000001">
    <property type="protein sequence ID" value="SLN12958.1"/>
    <property type="molecule type" value="Genomic_DNA"/>
</dbReference>
<keyword evidence="1" id="KW-0472">Membrane</keyword>
<dbReference type="Proteomes" id="UP000193570">
    <property type="component" value="Unassembled WGS sequence"/>
</dbReference>
<evidence type="ECO:0000313" key="2">
    <source>
        <dbReference type="EMBL" id="SLN12958.1"/>
    </source>
</evidence>
<dbReference type="InterPro" id="IPR012902">
    <property type="entry name" value="N_methyl_site"/>
</dbReference>
<name>A0A1X6Y766_9RHOB</name>
<keyword evidence="3" id="KW-1185">Reference proteome</keyword>
<dbReference type="RefSeq" id="WP_085790143.1">
    <property type="nucleotide sequence ID" value="NZ_FWFK01000001.1"/>
</dbReference>
<organism evidence="2 3">
    <name type="scientific">Roseivivax jejudonensis</name>
    <dbReference type="NCBI Taxonomy" id="1529041"/>
    <lineage>
        <taxon>Bacteria</taxon>
        <taxon>Pseudomonadati</taxon>
        <taxon>Pseudomonadota</taxon>
        <taxon>Alphaproteobacteria</taxon>
        <taxon>Rhodobacterales</taxon>
        <taxon>Roseobacteraceae</taxon>
        <taxon>Roseivivax</taxon>
    </lineage>
</organism>
<dbReference type="Gene3D" id="3.30.1300.30">
    <property type="entry name" value="GSPII I/J protein-like"/>
    <property type="match status" value="1"/>
</dbReference>
<proteinExistence type="predicted"/>
<evidence type="ECO:0000313" key="3">
    <source>
        <dbReference type="Proteomes" id="UP000193570"/>
    </source>
</evidence>
<evidence type="ECO:0008006" key="4">
    <source>
        <dbReference type="Google" id="ProtNLM"/>
    </source>
</evidence>
<feature type="transmembrane region" description="Helical" evidence="1">
    <location>
        <begin position="12"/>
        <end position="34"/>
    </location>
</feature>
<dbReference type="InterPro" id="IPR045584">
    <property type="entry name" value="Pilin-like"/>
</dbReference>
<dbReference type="PROSITE" id="PS00409">
    <property type="entry name" value="PROKAR_NTER_METHYL"/>
    <property type="match status" value="1"/>
</dbReference>
<dbReference type="AlphaFoldDB" id="A0A1X6Y766"/>
<protein>
    <recommendedName>
        <fullName evidence="4">Bacterial type II secretion system protein I/J</fullName>
    </recommendedName>
</protein>